<evidence type="ECO:0000256" key="3">
    <source>
        <dbReference type="ARBA" id="ARBA00022670"/>
    </source>
</evidence>
<dbReference type="PANTHER" id="PTHR37984">
    <property type="entry name" value="PROTEIN CBG26694"/>
    <property type="match status" value="1"/>
</dbReference>
<dbReference type="Gene3D" id="3.10.20.370">
    <property type="match status" value="1"/>
</dbReference>
<feature type="region of interest" description="Disordered" evidence="16">
    <location>
        <begin position="519"/>
        <end position="542"/>
    </location>
</feature>
<evidence type="ECO:0000256" key="11">
    <source>
        <dbReference type="ARBA" id="ARBA00023125"/>
    </source>
</evidence>
<dbReference type="Proteomes" id="UP000694892">
    <property type="component" value="Chromosome 5S"/>
</dbReference>
<keyword evidence="12" id="KW-0233">DNA recombination</keyword>
<keyword evidence="15" id="KW-0479">Metal-binding</keyword>
<evidence type="ECO:0000256" key="5">
    <source>
        <dbReference type="ARBA" id="ARBA00022695"/>
    </source>
</evidence>
<name>A0A974CQZ5_XENLA</name>
<dbReference type="SUPFAM" id="SSF56672">
    <property type="entry name" value="DNA/RNA polymerases"/>
    <property type="match status" value="1"/>
</dbReference>
<dbReference type="EC" id="3.1.26.4" evidence="2"/>
<dbReference type="GO" id="GO:0008270">
    <property type="term" value="F:zinc ion binding"/>
    <property type="evidence" value="ECO:0007669"/>
    <property type="project" value="UniProtKB-KW"/>
</dbReference>
<dbReference type="InterPro" id="IPR041588">
    <property type="entry name" value="Integrase_H2C2"/>
</dbReference>
<dbReference type="SUPFAM" id="SSF53098">
    <property type="entry name" value="Ribonuclease H-like"/>
    <property type="match status" value="2"/>
</dbReference>
<dbReference type="InterPro" id="IPR021109">
    <property type="entry name" value="Peptidase_aspartic_dom_sf"/>
</dbReference>
<dbReference type="GO" id="GO:0003964">
    <property type="term" value="F:RNA-directed DNA polymerase activity"/>
    <property type="evidence" value="ECO:0007669"/>
    <property type="project" value="UniProtKB-KW"/>
</dbReference>
<evidence type="ECO:0000256" key="9">
    <source>
        <dbReference type="ARBA" id="ARBA00022801"/>
    </source>
</evidence>
<dbReference type="InterPro" id="IPR043128">
    <property type="entry name" value="Rev_trsase/Diguanyl_cyclase"/>
</dbReference>
<evidence type="ECO:0000256" key="4">
    <source>
        <dbReference type="ARBA" id="ARBA00022679"/>
    </source>
</evidence>
<dbReference type="InterPro" id="IPR043502">
    <property type="entry name" value="DNA/RNA_pol_sf"/>
</dbReference>
<feature type="domain" description="RNase H type-1" evidence="20">
    <location>
        <begin position="1142"/>
        <end position="1276"/>
    </location>
</feature>
<dbReference type="GO" id="GO:0006508">
    <property type="term" value="P:proteolysis"/>
    <property type="evidence" value="ECO:0007669"/>
    <property type="project" value="UniProtKB-KW"/>
</dbReference>
<dbReference type="PROSITE" id="PS50158">
    <property type="entry name" value="ZF_CCHC"/>
    <property type="match status" value="1"/>
</dbReference>
<dbReference type="GO" id="GO:0003677">
    <property type="term" value="F:DNA binding"/>
    <property type="evidence" value="ECO:0007669"/>
    <property type="project" value="UniProtKB-KW"/>
</dbReference>
<dbReference type="Gene3D" id="3.30.70.270">
    <property type="match status" value="2"/>
</dbReference>
<dbReference type="Gene3D" id="1.10.340.70">
    <property type="match status" value="1"/>
</dbReference>
<evidence type="ECO:0000256" key="1">
    <source>
        <dbReference type="ARBA" id="ARBA00010879"/>
    </source>
</evidence>
<feature type="domain" description="CCHC-type" evidence="17">
    <location>
        <begin position="546"/>
        <end position="559"/>
    </location>
</feature>
<keyword evidence="8" id="KW-0255">Endonuclease</keyword>
<evidence type="ECO:0000256" key="12">
    <source>
        <dbReference type="ARBA" id="ARBA00023172"/>
    </source>
</evidence>
<keyword evidence="11" id="KW-0238">DNA-binding</keyword>
<feature type="domain" description="Integrase catalytic" evidence="21">
    <location>
        <begin position="1308"/>
        <end position="1458"/>
    </location>
</feature>
<dbReference type="InterPro" id="IPR012337">
    <property type="entry name" value="RNaseH-like_sf"/>
</dbReference>
<keyword evidence="13" id="KW-0511">Multifunctional enzyme</keyword>
<dbReference type="InterPro" id="IPR001584">
    <property type="entry name" value="Integrase_cat-core"/>
</dbReference>
<keyword evidence="4" id="KW-0808">Transferase</keyword>
<sequence length="1458" mass="160296">MGNTSSKLTEGIPAFEIVKRWEGTKAVKDYDKLAKICDLTPNGPRLQPENWRILVAERRGLLRDKGLLESAEAWLRVARDLHKEFWSEQRVIKPNGKIKYLYHKEPPFPCMVNMQPPPYDGAHSTTGSKATAPSLGGSHFASPATALSLGGSHFASPATPLVLVAAILQAQPPPLVLTAAIFSDTTQVTDGGHFETTNAQATLSSRNPFHPSATPLYPVLTVAGQLYTPNSKGPAPIMISGEEDDSEELDEIVVTTQTPISSTTNIRHTGGATKKLKGRIAEIRAEEGRPISQIADDAYRRQFSQYNPWLTISQAESTPLPAPDTQLRSNKYLLPQFDPGVTQSDDDQLPTPIRGGIKGMKGAPVLYVTFTPSQASTLIAQLPDPDHQPMPFYRRLAQIQKNYSATWRDLESLCEIKAGDAYWPLMKNSLANCTARNLPDTSYESESVEKFQVRLLQVFDDLGFNRYNKPHAQMLSSAFVGGLKDHIKKGLTTARPEYRTLPLDTLALVAKGLEASQSKSKPTPLMVSDATPDGKKQWKKGPKGSCYNCGQPGHYARDCGTSNRDTGAARSVIRTQDLPHQATISDMDISCVGVDGTPRKNPLTCPLQVGSFSGLLAHFVVSPTCPLNLLGTDLLSRLQAKVVFLPDGSVTVSTPLDQDEASTLCSIPLLLSADPDVLSTSIPDEVLARIPPALWSQGPEDIGRLHMPPVVVHLKEGASLPRKPQYPLKPAQSQAITKQLQTLLANGAIIQRASPCNTPLFPVKKKGKEGEPDKYRLVQDLRAVNEATVMDTPLVSNPHTILSGIPPSCTHFTVVDLANAFYSIPLHQDCWYLFAFTHEHRQYVWTVLPQGAQNSPTHFSLALTSILDSWRSSNPTVTLLQYVDDLLLCCPDLRSAESASESLLHYLAEQGCKSSRAKLQWCQRSVVFLGQCISQGTRHITQERVKALEDIALPLGHKPLHAFLGLISYCRAWIPEASLLMQPLYDVLKSNPFTMTPEAANNFATLKHILSTAPALGLPDYEKLFKLFVSERQGHAFGVLAQSHGSRLRPIGYFSGQLDNVAKGSPSCMRAVYAAQLLLDKTSDIILGHECVLLAPHDITAILNQTQPKHMSAARHLRLQCSLLIPDNVTLQRCTILNPSTLLPIPEGGVDGSTYDTQEAELKALTAACQLAEGKRVNIHTDSRYAQGVALDFGVIWKTRGYLTATGTPIKHGKSVADLMTALLLPEQDGVYTNNKRVCIPRRIYPALVQWAHCPAHISKNLMNNLISKTYFAPGITTFTRNYTASCAICAKCNPGRLEKTPNMHLAKPLYPFQRIQIDHIQMPKSGRFEYVLVIVDMFSGWPEAYPVANMTAITTAKKLLTEIVCRYGVPEVIESDQGPAFTATVTKEIWTALGVTLHFHTPYHPQSSGKVERMNGTLKTRMLKMAQETGMKWPDSLPIALFSVRYTPRGEHKLSRI</sequence>
<reference evidence="23" key="1">
    <citation type="journal article" date="2016" name="Nature">
        <title>Genome evolution in the allotetraploid frog Xenopus laevis.</title>
        <authorList>
            <person name="Session A.M."/>
            <person name="Uno Y."/>
            <person name="Kwon T."/>
            <person name="Chapman J.A."/>
            <person name="Toyoda A."/>
            <person name="Takahashi S."/>
            <person name="Fukui A."/>
            <person name="Hikosaka A."/>
            <person name="Suzuki A."/>
            <person name="Kondo M."/>
            <person name="van Heeringen S.J."/>
            <person name="Quigley I."/>
            <person name="Heinz S."/>
            <person name="Ogino H."/>
            <person name="Ochi H."/>
            <person name="Hellsten U."/>
            <person name="Lyons J.B."/>
            <person name="Simakov O."/>
            <person name="Putnam N."/>
            <person name="Stites J."/>
            <person name="Kuroki Y."/>
            <person name="Tanaka T."/>
            <person name="Michiue T."/>
            <person name="Watanabe M."/>
            <person name="Bogdanovic O."/>
            <person name="Lister R."/>
            <person name="Georgiou G."/>
            <person name="Paranjpe S.S."/>
            <person name="van Kruijsbergen I."/>
            <person name="Shu S."/>
            <person name="Carlson J."/>
            <person name="Kinoshita T."/>
            <person name="Ohta Y."/>
            <person name="Mawaribuchi S."/>
            <person name="Jenkins J."/>
            <person name="Grimwood J."/>
            <person name="Schmutz J."/>
            <person name="Mitros T."/>
            <person name="Mozaffari S.V."/>
            <person name="Suzuki Y."/>
            <person name="Haramoto Y."/>
            <person name="Yamamoto T.S."/>
            <person name="Takagi C."/>
            <person name="Heald R."/>
            <person name="Miller K."/>
            <person name="Haudenschild C."/>
            <person name="Kitzman J."/>
            <person name="Nakayama T."/>
            <person name="Izutsu Y."/>
            <person name="Robert J."/>
            <person name="Fortriede J."/>
            <person name="Burns K."/>
            <person name="Lotay V."/>
            <person name="Karimi K."/>
            <person name="Yasuoka Y."/>
            <person name="Dichmann D.S."/>
            <person name="Flajnik M.F."/>
            <person name="Houston D.W."/>
            <person name="Shendure J."/>
            <person name="DuPasquier L."/>
            <person name="Vize P.D."/>
            <person name="Zorn A.M."/>
            <person name="Ito M."/>
            <person name="Marcotte E.M."/>
            <person name="Wallingford J.B."/>
            <person name="Ito Y."/>
            <person name="Asashima M."/>
            <person name="Ueno N."/>
            <person name="Matsuda Y."/>
            <person name="Veenstra G.J."/>
            <person name="Fujiyama A."/>
            <person name="Harland R.M."/>
            <person name="Taira M."/>
            <person name="Rokhsar D.S."/>
        </authorList>
    </citation>
    <scope>NUCLEOTIDE SEQUENCE [LARGE SCALE GENOMIC DNA]</scope>
    <source>
        <strain evidence="23">J</strain>
    </source>
</reference>
<gene>
    <name evidence="22" type="ORF">XELAEV_18029151mg</name>
</gene>
<dbReference type="InterPro" id="IPR001878">
    <property type="entry name" value="Znf_CCHC"/>
</dbReference>
<evidence type="ECO:0000256" key="7">
    <source>
        <dbReference type="ARBA" id="ARBA00022750"/>
    </source>
</evidence>
<evidence type="ECO:0000256" key="15">
    <source>
        <dbReference type="PROSITE-ProRule" id="PRU00047"/>
    </source>
</evidence>
<dbReference type="InterPro" id="IPR036875">
    <property type="entry name" value="Znf_CCHC_sf"/>
</dbReference>
<dbReference type="InterPro" id="IPR041577">
    <property type="entry name" value="RT_RNaseH_2"/>
</dbReference>
<dbReference type="OMA" id="CPAHISK"/>
<dbReference type="SUPFAM" id="SSF50630">
    <property type="entry name" value="Acid proteases"/>
    <property type="match status" value="1"/>
</dbReference>
<evidence type="ECO:0000256" key="2">
    <source>
        <dbReference type="ARBA" id="ARBA00012180"/>
    </source>
</evidence>
<evidence type="ECO:0000256" key="13">
    <source>
        <dbReference type="ARBA" id="ARBA00023268"/>
    </source>
</evidence>
<dbReference type="PANTHER" id="PTHR37984:SF5">
    <property type="entry name" value="PROTEIN NYNRIN-LIKE"/>
    <property type="match status" value="1"/>
</dbReference>
<evidence type="ECO:0000313" key="23">
    <source>
        <dbReference type="Proteomes" id="UP000694892"/>
    </source>
</evidence>
<evidence type="ECO:0000259" key="18">
    <source>
        <dbReference type="PROSITE" id="PS50175"/>
    </source>
</evidence>
<dbReference type="PROSITE" id="PS50994">
    <property type="entry name" value="INTEGRASE"/>
    <property type="match status" value="1"/>
</dbReference>
<dbReference type="Pfam" id="PF17919">
    <property type="entry name" value="RT_RNaseH_2"/>
    <property type="match status" value="1"/>
</dbReference>
<dbReference type="SUPFAM" id="SSF57756">
    <property type="entry name" value="Retrovirus zinc finger-like domains"/>
    <property type="match status" value="1"/>
</dbReference>
<evidence type="ECO:0000259" key="20">
    <source>
        <dbReference type="PROSITE" id="PS50879"/>
    </source>
</evidence>
<dbReference type="Pfam" id="PF00075">
    <property type="entry name" value="RNase_H"/>
    <property type="match status" value="1"/>
</dbReference>
<dbReference type="PROSITE" id="PS50879">
    <property type="entry name" value="RNASE_H_1"/>
    <property type="match status" value="1"/>
</dbReference>
<evidence type="ECO:0000256" key="10">
    <source>
        <dbReference type="ARBA" id="ARBA00022918"/>
    </source>
</evidence>
<evidence type="ECO:0000256" key="6">
    <source>
        <dbReference type="ARBA" id="ARBA00022722"/>
    </source>
</evidence>
<dbReference type="Gene3D" id="3.10.10.10">
    <property type="entry name" value="HIV Type 1 Reverse Transcriptase, subunit A, domain 1"/>
    <property type="match status" value="1"/>
</dbReference>
<evidence type="ECO:0000313" key="22">
    <source>
        <dbReference type="EMBL" id="OCT78054.1"/>
    </source>
</evidence>
<dbReference type="InterPro" id="IPR002156">
    <property type="entry name" value="RNaseH_domain"/>
</dbReference>
<dbReference type="InterPro" id="IPR018061">
    <property type="entry name" value="Retropepsins"/>
</dbReference>
<evidence type="ECO:0000256" key="16">
    <source>
        <dbReference type="SAM" id="MobiDB-lite"/>
    </source>
</evidence>
<protein>
    <recommendedName>
        <fullName evidence="14">Gypsy retrotransposon integrase-like protein 1</fullName>
        <ecNumber evidence="2">3.1.26.4</ecNumber>
    </recommendedName>
</protein>
<dbReference type="SMART" id="SM00343">
    <property type="entry name" value="ZnF_C2HC"/>
    <property type="match status" value="1"/>
</dbReference>
<evidence type="ECO:0000259" key="17">
    <source>
        <dbReference type="PROSITE" id="PS50158"/>
    </source>
</evidence>
<evidence type="ECO:0000256" key="14">
    <source>
        <dbReference type="ARBA" id="ARBA00039658"/>
    </source>
</evidence>
<dbReference type="EMBL" id="CM004475">
    <property type="protein sequence ID" value="OCT78054.1"/>
    <property type="molecule type" value="Genomic_DNA"/>
</dbReference>
<dbReference type="Gene3D" id="4.10.60.10">
    <property type="entry name" value="Zinc finger, CCHC-type"/>
    <property type="match status" value="1"/>
</dbReference>
<dbReference type="GO" id="GO:0006310">
    <property type="term" value="P:DNA recombination"/>
    <property type="evidence" value="ECO:0007669"/>
    <property type="project" value="UniProtKB-KW"/>
</dbReference>
<evidence type="ECO:0000256" key="8">
    <source>
        <dbReference type="ARBA" id="ARBA00022759"/>
    </source>
</evidence>
<dbReference type="PROSITE" id="PS50878">
    <property type="entry name" value="RT_POL"/>
    <property type="match status" value="1"/>
</dbReference>
<feature type="domain" description="Peptidase A2" evidence="18">
    <location>
        <begin position="565"/>
        <end position="634"/>
    </location>
</feature>
<accession>A0A974CQZ5</accession>
<dbReference type="Pfam" id="PF00077">
    <property type="entry name" value="RVP"/>
    <property type="match status" value="1"/>
</dbReference>
<keyword evidence="15" id="KW-0862">Zinc</keyword>
<feature type="domain" description="Reverse transcriptase" evidence="19">
    <location>
        <begin position="744"/>
        <end position="933"/>
    </location>
</feature>
<organism evidence="22 23">
    <name type="scientific">Xenopus laevis</name>
    <name type="common">African clawed frog</name>
    <dbReference type="NCBI Taxonomy" id="8355"/>
    <lineage>
        <taxon>Eukaryota</taxon>
        <taxon>Metazoa</taxon>
        <taxon>Chordata</taxon>
        <taxon>Craniata</taxon>
        <taxon>Vertebrata</taxon>
        <taxon>Euteleostomi</taxon>
        <taxon>Amphibia</taxon>
        <taxon>Batrachia</taxon>
        <taxon>Anura</taxon>
        <taxon>Pipoidea</taxon>
        <taxon>Pipidae</taxon>
        <taxon>Xenopodinae</taxon>
        <taxon>Xenopus</taxon>
        <taxon>Xenopus</taxon>
    </lineage>
</organism>
<evidence type="ECO:0000259" key="21">
    <source>
        <dbReference type="PROSITE" id="PS50994"/>
    </source>
</evidence>
<dbReference type="Gene3D" id="3.30.420.10">
    <property type="entry name" value="Ribonuclease H-like superfamily/Ribonuclease H"/>
    <property type="match status" value="2"/>
</dbReference>
<keyword evidence="10" id="KW-0695">RNA-directed DNA polymerase</keyword>
<keyword evidence="3" id="KW-0645">Protease</keyword>
<dbReference type="Gene3D" id="2.40.70.10">
    <property type="entry name" value="Acid Proteases"/>
    <property type="match status" value="1"/>
</dbReference>
<dbReference type="GO" id="GO:0004190">
    <property type="term" value="F:aspartic-type endopeptidase activity"/>
    <property type="evidence" value="ECO:0007669"/>
    <property type="project" value="UniProtKB-KW"/>
</dbReference>
<keyword evidence="15" id="KW-0863">Zinc-finger</keyword>
<keyword evidence="7" id="KW-0064">Aspartyl protease</keyword>
<proteinExistence type="inferred from homology"/>
<dbReference type="InterPro" id="IPR050951">
    <property type="entry name" value="Retrovirus_Pol_polyprotein"/>
</dbReference>
<dbReference type="Pfam" id="PF00665">
    <property type="entry name" value="rve"/>
    <property type="match status" value="1"/>
</dbReference>
<dbReference type="InterPro" id="IPR001995">
    <property type="entry name" value="Peptidase_A2_cat"/>
</dbReference>
<dbReference type="GO" id="GO:0004523">
    <property type="term" value="F:RNA-DNA hybrid ribonuclease activity"/>
    <property type="evidence" value="ECO:0007669"/>
    <property type="project" value="UniProtKB-EC"/>
</dbReference>
<dbReference type="Pfam" id="PF00078">
    <property type="entry name" value="RVT_1"/>
    <property type="match status" value="1"/>
</dbReference>
<dbReference type="InterPro" id="IPR000477">
    <property type="entry name" value="RT_dom"/>
</dbReference>
<dbReference type="Pfam" id="PF17921">
    <property type="entry name" value="Integrase_H2C2"/>
    <property type="match status" value="1"/>
</dbReference>
<dbReference type="InterPro" id="IPR036397">
    <property type="entry name" value="RNaseH_sf"/>
</dbReference>
<keyword evidence="9" id="KW-0378">Hydrolase</keyword>
<keyword evidence="5" id="KW-0548">Nucleotidyltransferase</keyword>
<comment type="similarity">
    <text evidence="1">Belongs to the beta type-B retroviral polymerase family. HERV class-II K(HML-2) pol subfamily.</text>
</comment>
<dbReference type="Pfam" id="PF00098">
    <property type="entry name" value="zf-CCHC"/>
    <property type="match status" value="1"/>
</dbReference>
<dbReference type="GO" id="GO:0015074">
    <property type="term" value="P:DNA integration"/>
    <property type="evidence" value="ECO:0007669"/>
    <property type="project" value="InterPro"/>
</dbReference>
<dbReference type="PROSITE" id="PS50175">
    <property type="entry name" value="ASP_PROT_RETROV"/>
    <property type="match status" value="1"/>
</dbReference>
<evidence type="ECO:0000259" key="19">
    <source>
        <dbReference type="PROSITE" id="PS50878"/>
    </source>
</evidence>
<keyword evidence="6" id="KW-0540">Nuclease</keyword>